<comment type="catalytic activity">
    <reaction evidence="14">
        <text>ATP + H2O = ADP + phosphate + H(+)</text>
        <dbReference type="Rhea" id="RHEA:13065"/>
        <dbReference type="ChEBI" id="CHEBI:15377"/>
        <dbReference type="ChEBI" id="CHEBI:15378"/>
        <dbReference type="ChEBI" id="CHEBI:30616"/>
        <dbReference type="ChEBI" id="CHEBI:43474"/>
        <dbReference type="ChEBI" id="CHEBI:456216"/>
        <dbReference type="EC" id="5.6.2.4"/>
    </reaction>
</comment>
<feature type="domain" description="UvrD-like helicase C-terminal" evidence="16">
    <location>
        <begin position="341"/>
        <end position="646"/>
    </location>
</feature>
<dbReference type="InterPro" id="IPR000212">
    <property type="entry name" value="DNA_helicase_UvrD/REP"/>
</dbReference>
<dbReference type="InterPro" id="IPR011604">
    <property type="entry name" value="PDDEXK-like_dom_sf"/>
</dbReference>
<dbReference type="GO" id="GO:0000725">
    <property type="term" value="P:recombinational repair"/>
    <property type="evidence" value="ECO:0007669"/>
    <property type="project" value="TreeGrafter"/>
</dbReference>
<evidence type="ECO:0000256" key="2">
    <source>
        <dbReference type="ARBA" id="ARBA00022722"/>
    </source>
</evidence>
<evidence type="ECO:0000256" key="7">
    <source>
        <dbReference type="ARBA" id="ARBA00022839"/>
    </source>
</evidence>
<dbReference type="Pfam" id="PF00580">
    <property type="entry name" value="UvrD-helicase"/>
    <property type="match status" value="1"/>
</dbReference>
<gene>
    <name evidence="17" type="ORF">UFOPK2001_00815</name>
</gene>
<dbReference type="SUPFAM" id="SSF52540">
    <property type="entry name" value="P-loop containing nucleoside triphosphate hydrolases"/>
    <property type="match status" value="1"/>
</dbReference>
<accession>A0A6J6JEH8</accession>
<evidence type="ECO:0000256" key="10">
    <source>
        <dbReference type="ARBA" id="ARBA00023204"/>
    </source>
</evidence>
<dbReference type="InterPro" id="IPR011335">
    <property type="entry name" value="Restrct_endonuc-II-like"/>
</dbReference>
<evidence type="ECO:0000256" key="4">
    <source>
        <dbReference type="ARBA" id="ARBA00022763"/>
    </source>
</evidence>
<evidence type="ECO:0000256" key="11">
    <source>
        <dbReference type="ARBA" id="ARBA00023235"/>
    </source>
</evidence>
<evidence type="ECO:0000256" key="6">
    <source>
        <dbReference type="ARBA" id="ARBA00022806"/>
    </source>
</evidence>
<organism evidence="17">
    <name type="scientific">freshwater metagenome</name>
    <dbReference type="NCBI Taxonomy" id="449393"/>
    <lineage>
        <taxon>unclassified sequences</taxon>
        <taxon>metagenomes</taxon>
        <taxon>ecological metagenomes</taxon>
    </lineage>
</organism>
<evidence type="ECO:0000256" key="9">
    <source>
        <dbReference type="ARBA" id="ARBA00023125"/>
    </source>
</evidence>
<sequence>MTSSALLSVPQGSFDGMTDKRFVQTSVAAEVSLSPSQAEVANLEANSVAAVYGAPGVGKTTAAKALFARLADQIGPDQVLVLAANRESANRLRDELAVAFQGATAGPLARTLTSFAFGVLRLKALKEGAKLPELISGSEQDRILAEVIGEVLEGGLPEVSKTWPAQFNPQVIGLSGFRAELRDFITVCLEHGINVTELRALGEKHEKPEWSASALFFERYLQKVSSEEFSGRFDASSLLRIAGQWLSAQAQWPEELASIRTIIVDDAQELTPSAMRLLKVLADGDRGLVLIGDPDASTLGFRAADPRAMANLADSVVASRGSSVRQIILSPIFSVRPTELSQVLARVSRQIDTARAGRQRKSHVAPAAAEPAVEEAGSNLEVRIFSQQTGESAWLARTIRELHLFEGYQWSEIAVVARSRATLEQFAVSLANESVPVEILGAQSALRDEFASRNLLILAELALNPRPIDVRFAVELLTSVFGGLDTLGIRRLRRALRREELLADGLRNSDELLANLFEVPGSLTSIRGSEARKAERFLKVLSDATAIAADPTQSIEDLLWCLWSGSGLDKSWQVLSNGVGEVALQANRDLDAVVALFAAANRFAERNPNGDPRVFVAQQLSLGLPEDTLALNDSFARRVTLATPSGLIGRRFKVVALPNLIEGVWPNLRPRSSLLGANLLDALQTGRIESVAKASKSELPDELRMLYKAIGASSDKVLVSATDSEDEQISQFIGLIKGEIPERENYAGTQLTLRGLAGSLRRTLARSNSLAELDSAALGLARLASAGVAGAHPDSWYGMLALSTNEPLVDLDDPEAQVWLRPSQLENFTKCPLHWFLNAHGGGDSNFSANLGSLVHKALELGVDLNEDSLWGLVESKWHTLSFESKWLEEVGERKAKRMISNMVQYLRKFDAEGAKVIGREVNFEFELGRARVRGQVDRLELYPDGRVMIVDLKTGATNVSAEDARKHAQLGLYQLAFANGAFTELEGVDQNTSLAGAKLLLVGTGDKPVERSQPSLDESPESKAEFHRLIEAATSGMAMTDRVFVAQIDSHCTNSNEFGSCQIHLTKAVSYGG</sequence>
<keyword evidence="5" id="KW-0378">Hydrolase</keyword>
<dbReference type="GO" id="GO:0005829">
    <property type="term" value="C:cytosol"/>
    <property type="evidence" value="ECO:0007669"/>
    <property type="project" value="TreeGrafter"/>
</dbReference>
<dbReference type="PROSITE" id="PS51217">
    <property type="entry name" value="UVRD_HELICASE_CTER"/>
    <property type="match status" value="1"/>
</dbReference>
<comment type="similarity">
    <text evidence="1">Belongs to the helicase family. UvrD subfamily.</text>
</comment>
<keyword evidence="6" id="KW-0347">Helicase</keyword>
<dbReference type="SUPFAM" id="SSF52980">
    <property type="entry name" value="Restriction endonuclease-like"/>
    <property type="match status" value="1"/>
</dbReference>
<name>A0A6J6JEH8_9ZZZZ</name>
<evidence type="ECO:0000256" key="1">
    <source>
        <dbReference type="ARBA" id="ARBA00009922"/>
    </source>
</evidence>
<dbReference type="GO" id="GO:0003677">
    <property type="term" value="F:DNA binding"/>
    <property type="evidence" value="ECO:0007669"/>
    <property type="project" value="UniProtKB-KW"/>
</dbReference>
<dbReference type="GO" id="GO:0005524">
    <property type="term" value="F:ATP binding"/>
    <property type="evidence" value="ECO:0007669"/>
    <property type="project" value="UniProtKB-KW"/>
</dbReference>
<evidence type="ECO:0000256" key="3">
    <source>
        <dbReference type="ARBA" id="ARBA00022741"/>
    </source>
</evidence>
<dbReference type="PANTHER" id="PTHR11070:SF59">
    <property type="entry name" value="DNA 3'-5' HELICASE"/>
    <property type="match status" value="1"/>
</dbReference>
<keyword evidence="11" id="KW-0413">Isomerase</keyword>
<dbReference type="InterPro" id="IPR003593">
    <property type="entry name" value="AAA+_ATPase"/>
</dbReference>
<proteinExistence type="inferred from homology"/>
<evidence type="ECO:0000259" key="15">
    <source>
        <dbReference type="PROSITE" id="PS51198"/>
    </source>
</evidence>
<dbReference type="SMART" id="SM00382">
    <property type="entry name" value="AAA"/>
    <property type="match status" value="1"/>
</dbReference>
<evidence type="ECO:0000256" key="12">
    <source>
        <dbReference type="ARBA" id="ARBA00034617"/>
    </source>
</evidence>
<dbReference type="EC" id="5.6.2.4" evidence="13"/>
<dbReference type="GO" id="GO:0004527">
    <property type="term" value="F:exonuclease activity"/>
    <property type="evidence" value="ECO:0007669"/>
    <property type="project" value="UniProtKB-KW"/>
</dbReference>
<dbReference type="PANTHER" id="PTHR11070">
    <property type="entry name" value="UVRD / RECB / PCRA DNA HELICASE FAMILY MEMBER"/>
    <property type="match status" value="1"/>
</dbReference>
<evidence type="ECO:0000256" key="5">
    <source>
        <dbReference type="ARBA" id="ARBA00022801"/>
    </source>
</evidence>
<keyword evidence="7" id="KW-0269">Exonuclease</keyword>
<dbReference type="InterPro" id="IPR013986">
    <property type="entry name" value="DExx_box_DNA_helicase_dom_sf"/>
</dbReference>
<dbReference type="Gene3D" id="1.10.486.10">
    <property type="entry name" value="PCRA, domain 4"/>
    <property type="match status" value="1"/>
</dbReference>
<dbReference type="InterPro" id="IPR038726">
    <property type="entry name" value="PDDEXK_AddAB-type"/>
</dbReference>
<evidence type="ECO:0000256" key="13">
    <source>
        <dbReference type="ARBA" id="ARBA00034808"/>
    </source>
</evidence>
<dbReference type="InterPro" id="IPR014017">
    <property type="entry name" value="DNA_helicase_UvrD-like_C"/>
</dbReference>
<keyword evidence="8" id="KW-0067">ATP-binding</keyword>
<dbReference type="Gene3D" id="3.90.320.10">
    <property type="match status" value="1"/>
</dbReference>
<keyword evidence="9" id="KW-0238">DNA-binding</keyword>
<evidence type="ECO:0000256" key="8">
    <source>
        <dbReference type="ARBA" id="ARBA00022840"/>
    </source>
</evidence>
<dbReference type="Gene3D" id="3.40.50.300">
    <property type="entry name" value="P-loop containing nucleotide triphosphate hydrolases"/>
    <property type="match status" value="2"/>
</dbReference>
<dbReference type="EMBL" id="CAEZVN010000078">
    <property type="protein sequence ID" value="CAB4635531.1"/>
    <property type="molecule type" value="Genomic_DNA"/>
</dbReference>
<dbReference type="AlphaFoldDB" id="A0A6J6JEH8"/>
<dbReference type="Pfam" id="PF12705">
    <property type="entry name" value="PDDEXK_1"/>
    <property type="match status" value="1"/>
</dbReference>
<dbReference type="GO" id="GO:0033202">
    <property type="term" value="C:DNA helicase complex"/>
    <property type="evidence" value="ECO:0007669"/>
    <property type="project" value="TreeGrafter"/>
</dbReference>
<reference evidence="17" key="1">
    <citation type="submission" date="2020-05" db="EMBL/GenBank/DDBJ databases">
        <authorList>
            <person name="Chiriac C."/>
            <person name="Salcher M."/>
            <person name="Ghai R."/>
            <person name="Kavagutti S V."/>
        </authorList>
    </citation>
    <scope>NUCLEOTIDE SEQUENCE</scope>
</reference>
<protein>
    <recommendedName>
        <fullName evidence="13">DNA 3'-5' helicase</fullName>
        <ecNumber evidence="13">5.6.2.4</ecNumber>
    </recommendedName>
</protein>
<keyword evidence="2" id="KW-0540">Nuclease</keyword>
<evidence type="ECO:0000259" key="16">
    <source>
        <dbReference type="PROSITE" id="PS51217"/>
    </source>
</evidence>
<comment type="catalytic activity">
    <reaction evidence="12">
        <text>Couples ATP hydrolysis with the unwinding of duplex DNA by translocating in the 3'-5' direction.</text>
        <dbReference type="EC" id="5.6.2.4"/>
    </reaction>
</comment>
<dbReference type="Gene3D" id="1.10.10.160">
    <property type="match status" value="1"/>
</dbReference>
<dbReference type="GO" id="GO:0043138">
    <property type="term" value="F:3'-5' DNA helicase activity"/>
    <property type="evidence" value="ECO:0007669"/>
    <property type="project" value="UniProtKB-EC"/>
</dbReference>
<dbReference type="PROSITE" id="PS51198">
    <property type="entry name" value="UVRD_HELICASE_ATP_BIND"/>
    <property type="match status" value="1"/>
</dbReference>
<dbReference type="InterPro" id="IPR014016">
    <property type="entry name" value="UvrD-like_ATP-bd"/>
</dbReference>
<evidence type="ECO:0000256" key="14">
    <source>
        <dbReference type="ARBA" id="ARBA00048988"/>
    </source>
</evidence>
<dbReference type="InterPro" id="IPR027417">
    <property type="entry name" value="P-loop_NTPase"/>
</dbReference>
<keyword evidence="10" id="KW-0234">DNA repair</keyword>
<feature type="domain" description="UvrD-like helicase ATP-binding" evidence="15">
    <location>
        <begin position="32"/>
        <end position="336"/>
    </location>
</feature>
<evidence type="ECO:0000313" key="17">
    <source>
        <dbReference type="EMBL" id="CAB4635531.1"/>
    </source>
</evidence>
<keyword evidence="4" id="KW-0227">DNA damage</keyword>
<keyword evidence="3" id="KW-0547">Nucleotide-binding</keyword>